<dbReference type="GO" id="GO:0005506">
    <property type="term" value="F:iron ion binding"/>
    <property type="evidence" value="ECO:0007669"/>
    <property type="project" value="InterPro"/>
</dbReference>
<evidence type="ECO:0000256" key="6">
    <source>
        <dbReference type="ARBA" id="ARBA00023002"/>
    </source>
</evidence>
<dbReference type="GO" id="GO:0016705">
    <property type="term" value="F:oxidoreductase activity, acting on paired donors, with incorporation or reduction of molecular oxygen"/>
    <property type="evidence" value="ECO:0007669"/>
    <property type="project" value="InterPro"/>
</dbReference>
<keyword evidence="7" id="KW-0408">Iron</keyword>
<dbReference type="GO" id="GO:0020037">
    <property type="term" value="F:heme binding"/>
    <property type="evidence" value="ECO:0007669"/>
    <property type="project" value="InterPro"/>
</dbReference>
<sequence length="102" mass="11262">MIDLQGYGILFLVCLFSIIAVRAIISTVRTPSRLPPSPIPLPIVRHLHILRPFPHLAIYKLSNRYGPLLHLLIGSDPSIIASSPETASEILKTHDLAFSSRS</sequence>
<dbReference type="PANTHER" id="PTHR47943">
    <property type="entry name" value="CYTOCHROME P450 93A3-LIKE"/>
    <property type="match status" value="1"/>
</dbReference>
<comment type="similarity">
    <text evidence="3">Belongs to the cytochrome P450 family.</text>
</comment>
<evidence type="ECO:0000256" key="10">
    <source>
        <dbReference type="SAM" id="Phobius"/>
    </source>
</evidence>
<dbReference type="InterPro" id="IPR036396">
    <property type="entry name" value="Cyt_P450_sf"/>
</dbReference>
<keyword evidence="9 10" id="KW-0472">Membrane</keyword>
<evidence type="ECO:0000256" key="9">
    <source>
        <dbReference type="ARBA" id="ARBA00023136"/>
    </source>
</evidence>
<keyword evidence="5" id="KW-0479">Metal-binding</keyword>
<gene>
    <name evidence="11" type="ORF">HUJ06_000492</name>
</gene>
<evidence type="ECO:0000256" key="4">
    <source>
        <dbReference type="ARBA" id="ARBA00022617"/>
    </source>
</evidence>
<proteinExistence type="inferred from homology"/>
<feature type="transmembrane region" description="Helical" evidence="10">
    <location>
        <begin position="6"/>
        <end position="25"/>
    </location>
</feature>
<keyword evidence="10" id="KW-0812">Transmembrane</keyword>
<dbReference type="GO" id="GO:0016020">
    <property type="term" value="C:membrane"/>
    <property type="evidence" value="ECO:0007669"/>
    <property type="project" value="UniProtKB-SubCell"/>
</dbReference>
<keyword evidence="8" id="KW-0503">Monooxygenase</keyword>
<dbReference type="Gene3D" id="1.10.630.10">
    <property type="entry name" value="Cytochrome P450"/>
    <property type="match status" value="1"/>
</dbReference>
<keyword evidence="4" id="KW-0349">Heme</keyword>
<evidence type="ECO:0000256" key="7">
    <source>
        <dbReference type="ARBA" id="ARBA00023004"/>
    </source>
</evidence>
<comment type="caution">
    <text evidence="11">The sequence shown here is derived from an EMBL/GenBank/DDBJ whole genome shotgun (WGS) entry which is preliminary data.</text>
</comment>
<evidence type="ECO:0000256" key="1">
    <source>
        <dbReference type="ARBA" id="ARBA00001971"/>
    </source>
</evidence>
<dbReference type="InterPro" id="IPR002401">
    <property type="entry name" value="Cyt_P450_E_grp-I"/>
</dbReference>
<protein>
    <submittedName>
        <fullName evidence="11">Uncharacterized protein</fullName>
    </submittedName>
</protein>
<evidence type="ECO:0000256" key="5">
    <source>
        <dbReference type="ARBA" id="ARBA00022723"/>
    </source>
</evidence>
<dbReference type="PRINTS" id="PR00463">
    <property type="entry name" value="EP450I"/>
</dbReference>
<evidence type="ECO:0000256" key="8">
    <source>
        <dbReference type="ARBA" id="ARBA00023033"/>
    </source>
</evidence>
<dbReference type="Proteomes" id="UP000607653">
    <property type="component" value="Unassembled WGS sequence"/>
</dbReference>
<reference evidence="11 12" key="1">
    <citation type="journal article" date="2020" name="Mol. Biol. Evol.">
        <title>Distinct Expression and Methylation Patterns for Genes with Different Fates following a Single Whole-Genome Duplication in Flowering Plants.</title>
        <authorList>
            <person name="Shi T."/>
            <person name="Rahmani R.S."/>
            <person name="Gugger P.F."/>
            <person name="Wang M."/>
            <person name="Li H."/>
            <person name="Zhang Y."/>
            <person name="Li Z."/>
            <person name="Wang Q."/>
            <person name="Van de Peer Y."/>
            <person name="Marchal K."/>
            <person name="Chen J."/>
        </authorList>
    </citation>
    <scope>NUCLEOTIDE SEQUENCE [LARGE SCALE GENOMIC DNA]</scope>
    <source>
        <tissue evidence="11">Leaf</tissue>
    </source>
</reference>
<dbReference type="Pfam" id="PF00067">
    <property type="entry name" value="p450"/>
    <property type="match status" value="1"/>
</dbReference>
<comment type="cofactor">
    <cofactor evidence="1">
        <name>heme</name>
        <dbReference type="ChEBI" id="CHEBI:30413"/>
    </cofactor>
</comment>
<keyword evidence="12" id="KW-1185">Reference proteome</keyword>
<name>A0A822ZCK1_NELNU</name>
<keyword evidence="10" id="KW-1133">Transmembrane helix</keyword>
<dbReference type="GO" id="GO:0004497">
    <property type="term" value="F:monooxygenase activity"/>
    <property type="evidence" value="ECO:0007669"/>
    <property type="project" value="UniProtKB-KW"/>
</dbReference>
<dbReference type="AlphaFoldDB" id="A0A822ZCK1"/>
<dbReference type="PANTHER" id="PTHR47943:SF8">
    <property type="entry name" value="CYTOCHROME P450"/>
    <property type="match status" value="1"/>
</dbReference>
<evidence type="ECO:0000256" key="3">
    <source>
        <dbReference type="ARBA" id="ARBA00010617"/>
    </source>
</evidence>
<keyword evidence="6" id="KW-0560">Oxidoreductase</keyword>
<dbReference type="InterPro" id="IPR001128">
    <property type="entry name" value="Cyt_P450"/>
</dbReference>
<evidence type="ECO:0000313" key="12">
    <source>
        <dbReference type="Proteomes" id="UP000607653"/>
    </source>
</evidence>
<dbReference type="SUPFAM" id="SSF48264">
    <property type="entry name" value="Cytochrome P450"/>
    <property type="match status" value="1"/>
</dbReference>
<accession>A0A822ZCK1</accession>
<dbReference type="EMBL" id="DUZY01000006">
    <property type="protein sequence ID" value="DAD42263.1"/>
    <property type="molecule type" value="Genomic_DNA"/>
</dbReference>
<evidence type="ECO:0000256" key="2">
    <source>
        <dbReference type="ARBA" id="ARBA00004370"/>
    </source>
</evidence>
<evidence type="ECO:0000313" key="11">
    <source>
        <dbReference type="EMBL" id="DAD42263.1"/>
    </source>
</evidence>
<comment type="subcellular location">
    <subcellularLocation>
        <location evidence="2">Membrane</location>
    </subcellularLocation>
</comment>
<organism evidence="11 12">
    <name type="scientific">Nelumbo nucifera</name>
    <name type="common">Sacred lotus</name>
    <dbReference type="NCBI Taxonomy" id="4432"/>
    <lineage>
        <taxon>Eukaryota</taxon>
        <taxon>Viridiplantae</taxon>
        <taxon>Streptophyta</taxon>
        <taxon>Embryophyta</taxon>
        <taxon>Tracheophyta</taxon>
        <taxon>Spermatophyta</taxon>
        <taxon>Magnoliopsida</taxon>
        <taxon>Proteales</taxon>
        <taxon>Nelumbonaceae</taxon>
        <taxon>Nelumbo</taxon>
    </lineage>
</organism>